<dbReference type="SUPFAM" id="SSF56801">
    <property type="entry name" value="Acetyl-CoA synthetase-like"/>
    <property type="match status" value="1"/>
</dbReference>
<evidence type="ECO:0000259" key="4">
    <source>
        <dbReference type="Pfam" id="PF13193"/>
    </source>
</evidence>
<dbReference type="OrthoDB" id="9803968at2"/>
<reference evidence="6" key="1">
    <citation type="submission" date="2019-06" db="EMBL/GenBank/DDBJ databases">
        <title>Gordonia isolated from sludge of a wastewater treatment plant.</title>
        <authorList>
            <person name="Tamura T."/>
            <person name="Aoyama K."/>
            <person name="Kang Y."/>
            <person name="Saito S."/>
            <person name="Akiyama N."/>
            <person name="Yazawa K."/>
            <person name="Gonoi T."/>
            <person name="Mikami Y."/>
        </authorList>
    </citation>
    <scope>NUCLEOTIDE SEQUENCE [LARGE SCALE GENOMIC DNA]</scope>
    <source>
        <strain evidence="6">NBRC 107697</strain>
    </source>
</reference>
<organism evidence="5 6">
    <name type="scientific">Gordonia crocea</name>
    <dbReference type="NCBI Taxonomy" id="589162"/>
    <lineage>
        <taxon>Bacteria</taxon>
        <taxon>Bacillati</taxon>
        <taxon>Actinomycetota</taxon>
        <taxon>Actinomycetes</taxon>
        <taxon>Mycobacteriales</taxon>
        <taxon>Gordoniaceae</taxon>
        <taxon>Gordonia</taxon>
    </lineage>
</organism>
<accession>A0A7I9V0H7</accession>
<dbReference type="Gene3D" id="3.40.50.12780">
    <property type="entry name" value="N-terminal domain of ligase-like"/>
    <property type="match status" value="1"/>
</dbReference>
<dbReference type="Pfam" id="PF13193">
    <property type="entry name" value="AMP-binding_C"/>
    <property type="match status" value="1"/>
</dbReference>
<dbReference type="InterPro" id="IPR045851">
    <property type="entry name" value="AMP-bd_C_sf"/>
</dbReference>
<evidence type="ECO:0000313" key="6">
    <source>
        <dbReference type="Proteomes" id="UP000444980"/>
    </source>
</evidence>
<dbReference type="RefSeq" id="WP_161927971.1">
    <property type="nucleotide sequence ID" value="NZ_BJOU01000002.1"/>
</dbReference>
<proteinExistence type="inferred from homology"/>
<dbReference type="Proteomes" id="UP000444980">
    <property type="component" value="Unassembled WGS sequence"/>
</dbReference>
<comment type="caution">
    <text evidence="5">The sequence shown here is derived from an EMBL/GenBank/DDBJ whole genome shotgun (WGS) entry which is preliminary data.</text>
</comment>
<dbReference type="GO" id="GO:0016878">
    <property type="term" value="F:acid-thiol ligase activity"/>
    <property type="evidence" value="ECO:0007669"/>
    <property type="project" value="UniProtKB-ARBA"/>
</dbReference>
<dbReference type="NCBIfam" id="NF004837">
    <property type="entry name" value="PRK06187.1"/>
    <property type="match status" value="1"/>
</dbReference>
<keyword evidence="6" id="KW-1185">Reference proteome</keyword>
<feature type="domain" description="AMP-dependent synthetase/ligase" evidence="3">
    <location>
        <begin position="17"/>
        <end position="370"/>
    </location>
</feature>
<protein>
    <submittedName>
        <fullName evidence="5">Acyl-CoA synthetase</fullName>
    </submittedName>
</protein>
<dbReference type="Gene3D" id="3.30.300.30">
    <property type="match status" value="1"/>
</dbReference>
<comment type="similarity">
    <text evidence="1">Belongs to the ATP-dependent AMP-binding enzyme family.</text>
</comment>
<dbReference type="FunFam" id="3.30.300.30:FF:000008">
    <property type="entry name" value="2,3-dihydroxybenzoate-AMP ligase"/>
    <property type="match status" value="1"/>
</dbReference>
<keyword evidence="2" id="KW-0436">Ligase</keyword>
<evidence type="ECO:0000256" key="1">
    <source>
        <dbReference type="ARBA" id="ARBA00006432"/>
    </source>
</evidence>
<evidence type="ECO:0000313" key="5">
    <source>
        <dbReference type="EMBL" id="GED98570.1"/>
    </source>
</evidence>
<dbReference type="InterPro" id="IPR042099">
    <property type="entry name" value="ANL_N_sf"/>
</dbReference>
<evidence type="ECO:0000256" key="2">
    <source>
        <dbReference type="ARBA" id="ARBA00022598"/>
    </source>
</evidence>
<feature type="domain" description="AMP-binding enzyme C-terminal" evidence="4">
    <location>
        <begin position="420"/>
        <end position="495"/>
    </location>
</feature>
<name>A0A7I9V0H7_9ACTN</name>
<dbReference type="InterPro" id="IPR025110">
    <property type="entry name" value="AMP-bd_C"/>
</dbReference>
<dbReference type="PANTHER" id="PTHR43767">
    <property type="entry name" value="LONG-CHAIN-FATTY-ACID--COA LIGASE"/>
    <property type="match status" value="1"/>
</dbReference>
<dbReference type="InterPro" id="IPR050237">
    <property type="entry name" value="ATP-dep_AMP-bd_enzyme"/>
</dbReference>
<dbReference type="EMBL" id="BJOU01000002">
    <property type="protein sequence ID" value="GED98570.1"/>
    <property type="molecule type" value="Genomic_DNA"/>
</dbReference>
<gene>
    <name evidence="5" type="ORF">nbrc107697_26090</name>
</gene>
<dbReference type="AlphaFoldDB" id="A0A7I9V0H7"/>
<dbReference type="Pfam" id="PF00501">
    <property type="entry name" value="AMP-binding"/>
    <property type="match status" value="1"/>
</dbReference>
<dbReference type="PANTHER" id="PTHR43767:SF1">
    <property type="entry name" value="NONRIBOSOMAL PEPTIDE SYNTHASE PES1 (EUROFUNG)-RELATED"/>
    <property type="match status" value="1"/>
</dbReference>
<evidence type="ECO:0000259" key="3">
    <source>
        <dbReference type="Pfam" id="PF00501"/>
    </source>
</evidence>
<sequence>MIFHSHLQTLSESLDFHATQNAERVALRTTPGANLSYRELWARASALASALRALGITPAQRVAYLGRESHQYYELVAACSLTGIVLVPVNARLAADEVRHILGDSQAALCFLDADHPLVEATGTREILLGDDYESWSGSVGHIARTDVFPATPDTPLAQLYTSGTTGLPKGVVLAHRSFFAVRDALALAGLDWIDWQPGDIALIGIPGFHVGGLWYAIQAFNAGATVASMPAFDAHLARKTIADWGVTTAIFVPSMMQAILDHTAGPATDFRSLRKVIYGGAPISEVVLLECASLFGCEFAQIYGLTETGNTAICLPPDQHYAGSPRLSAAGRPYPCVDVRIVDDQGGEVATGEIGEVELRSPAVMVEYWRLPQATTETLVDGWVRTGDAGFLDEQGYLFIRDRKKDMILVGGENVYPVEIENALMRHPQVREVAVIGVPDDVTGEAVVAYVVANPGSAPTTRDLRLHAAASLAVFKVPSRFIYVQEIPRNPSGKILRRALRAPHWVGRDRLVN</sequence>
<dbReference type="InterPro" id="IPR000873">
    <property type="entry name" value="AMP-dep_synth/lig_dom"/>
</dbReference>